<evidence type="ECO:0000256" key="1">
    <source>
        <dbReference type="PROSITE-ProRule" id="PRU00176"/>
    </source>
</evidence>
<dbReference type="Proteomes" id="UP000279236">
    <property type="component" value="Unassembled WGS sequence"/>
</dbReference>
<dbReference type="GeneID" id="39585305"/>
<dbReference type="SMART" id="SM00360">
    <property type="entry name" value="RRM"/>
    <property type="match status" value="1"/>
</dbReference>
<protein>
    <recommendedName>
        <fullName evidence="3">RRM domain-containing protein</fullName>
    </recommendedName>
</protein>
<dbReference type="InterPro" id="IPR050441">
    <property type="entry name" value="RBM"/>
</dbReference>
<feature type="region of interest" description="Disordered" evidence="2">
    <location>
        <begin position="124"/>
        <end position="252"/>
    </location>
</feature>
<keyword evidence="1" id="KW-0694">RNA-binding</keyword>
<feature type="compositionally biased region" description="Basic residues" evidence="2">
    <location>
        <begin position="139"/>
        <end position="155"/>
    </location>
</feature>
<dbReference type="InterPro" id="IPR000504">
    <property type="entry name" value="RRM_dom"/>
</dbReference>
<dbReference type="GO" id="GO:0003723">
    <property type="term" value="F:RNA binding"/>
    <property type="evidence" value="ECO:0007669"/>
    <property type="project" value="UniProtKB-UniRule"/>
</dbReference>
<dbReference type="EMBL" id="RSCE01000001">
    <property type="protein sequence ID" value="RSH88231.1"/>
    <property type="molecule type" value="Genomic_DNA"/>
</dbReference>
<feature type="compositionally biased region" description="Basic and acidic residues" evidence="2">
    <location>
        <begin position="156"/>
        <end position="183"/>
    </location>
</feature>
<dbReference type="Pfam" id="PF00076">
    <property type="entry name" value="RRM_1"/>
    <property type="match status" value="1"/>
</dbReference>
<evidence type="ECO:0000256" key="2">
    <source>
        <dbReference type="SAM" id="MobiDB-lite"/>
    </source>
</evidence>
<dbReference type="RefSeq" id="XP_028480439.1">
    <property type="nucleotide sequence ID" value="XM_028616582.1"/>
</dbReference>
<accession>A0A427YAQ0</accession>
<feature type="compositionally biased region" description="Basic and acidic residues" evidence="2">
    <location>
        <begin position="202"/>
        <end position="213"/>
    </location>
</feature>
<keyword evidence="5" id="KW-1185">Reference proteome</keyword>
<reference evidence="4 5" key="1">
    <citation type="submission" date="2018-11" db="EMBL/GenBank/DDBJ databases">
        <title>Genome sequence of Apiotrichum porosum DSM 27194.</title>
        <authorList>
            <person name="Aliyu H."/>
            <person name="Gorte O."/>
            <person name="Ochsenreither K."/>
        </authorList>
    </citation>
    <scope>NUCLEOTIDE SEQUENCE [LARGE SCALE GENOMIC DNA]</scope>
    <source>
        <strain evidence="4 5">DSM 27194</strain>
    </source>
</reference>
<dbReference type="OrthoDB" id="5970at2759"/>
<dbReference type="InterPro" id="IPR012677">
    <property type="entry name" value="Nucleotide-bd_a/b_plait_sf"/>
</dbReference>
<dbReference type="Gene3D" id="3.30.70.330">
    <property type="match status" value="1"/>
</dbReference>
<dbReference type="PANTHER" id="PTHR48034">
    <property type="entry name" value="TRANSFORMER-2 SEX-DETERMINING PROTEIN-RELATED"/>
    <property type="match status" value="1"/>
</dbReference>
<dbReference type="SUPFAM" id="SSF54928">
    <property type="entry name" value="RNA-binding domain, RBD"/>
    <property type="match status" value="1"/>
</dbReference>
<evidence type="ECO:0000313" key="5">
    <source>
        <dbReference type="Proteomes" id="UP000279236"/>
    </source>
</evidence>
<gene>
    <name evidence="4" type="ORF">EHS24_000762</name>
</gene>
<dbReference type="PROSITE" id="PS50102">
    <property type="entry name" value="RRM"/>
    <property type="match status" value="1"/>
</dbReference>
<feature type="compositionally biased region" description="Basic residues" evidence="2">
    <location>
        <begin position="184"/>
        <end position="197"/>
    </location>
</feature>
<sequence>MPCQPPDHAFPLPSPTCPTLIPAIHLQNGELTIANTSTQDTNSPQNRTVLYVTGFNPNLRARDLAYEFERFGRLVRCDIPALKTASSSPFAFVEFRREDDAEDAYYDMHGRSIDGRRITVQWAKRPPSAAWRHEDFRRPAPRRRSPSPQRRRSPSPRRDRDYEPRGRDAERERDGERDGERSPSPRRRSPSPQRRRSPSPVRDSRDDARDRSRSRSRSPAPRNGNGDADAEERAPAPAPEDIDVDERERRDD</sequence>
<dbReference type="STRING" id="105984.A0A427YAQ0"/>
<feature type="domain" description="RRM" evidence="3">
    <location>
        <begin position="48"/>
        <end position="125"/>
    </location>
</feature>
<name>A0A427YAQ0_9TREE</name>
<dbReference type="AlphaFoldDB" id="A0A427YAQ0"/>
<evidence type="ECO:0000259" key="3">
    <source>
        <dbReference type="PROSITE" id="PS50102"/>
    </source>
</evidence>
<dbReference type="InterPro" id="IPR035979">
    <property type="entry name" value="RBD_domain_sf"/>
</dbReference>
<proteinExistence type="predicted"/>
<organism evidence="4 5">
    <name type="scientific">Apiotrichum porosum</name>
    <dbReference type="NCBI Taxonomy" id="105984"/>
    <lineage>
        <taxon>Eukaryota</taxon>
        <taxon>Fungi</taxon>
        <taxon>Dikarya</taxon>
        <taxon>Basidiomycota</taxon>
        <taxon>Agaricomycotina</taxon>
        <taxon>Tremellomycetes</taxon>
        <taxon>Trichosporonales</taxon>
        <taxon>Trichosporonaceae</taxon>
        <taxon>Apiotrichum</taxon>
    </lineage>
</organism>
<evidence type="ECO:0000313" key="4">
    <source>
        <dbReference type="EMBL" id="RSH88231.1"/>
    </source>
</evidence>
<comment type="caution">
    <text evidence="4">The sequence shown here is derived from an EMBL/GenBank/DDBJ whole genome shotgun (WGS) entry which is preliminary data.</text>
</comment>